<keyword evidence="2" id="KW-1185">Reference proteome</keyword>
<organism evidence="1 2">
    <name type="scientific">Aedoeadaptatus coxii</name>
    <dbReference type="NCBI Taxonomy" id="755172"/>
    <lineage>
        <taxon>Bacteria</taxon>
        <taxon>Bacillati</taxon>
        <taxon>Bacillota</taxon>
        <taxon>Tissierellia</taxon>
        <taxon>Tissierellales</taxon>
        <taxon>Peptoniphilaceae</taxon>
        <taxon>Aedoeadaptatus</taxon>
    </lineage>
</organism>
<reference evidence="2" key="1">
    <citation type="submission" date="2016-01" db="EMBL/GenBank/DDBJ databases">
        <authorList>
            <person name="Mitreva M."/>
            <person name="Pepin K.H."/>
            <person name="Mihindukulasuriya K.A."/>
            <person name="Fulton R."/>
            <person name="Fronick C."/>
            <person name="O'Laughlin M."/>
            <person name="Miner T."/>
            <person name="Herter B."/>
            <person name="Rosa B.A."/>
            <person name="Cordes M."/>
            <person name="Tomlinson C."/>
            <person name="Wollam A."/>
            <person name="Palsikar V.B."/>
            <person name="Mardis E.R."/>
            <person name="Wilson R.K."/>
        </authorList>
    </citation>
    <scope>NUCLEOTIDE SEQUENCE [LARGE SCALE GENOMIC DNA]</scope>
    <source>
        <strain evidence="2">DNF00729</strain>
    </source>
</reference>
<sequence length="62" mass="7619">MLILFLFFVQKRFIKEVRKKFLFQKKSILSKSLFLIIFSGRLFLEKIYWLNLKKRSTQKAAF</sequence>
<dbReference type="EMBL" id="LSDG01000011">
    <property type="protein sequence ID" value="KXB67913.1"/>
    <property type="molecule type" value="Genomic_DNA"/>
</dbReference>
<dbReference type="PATRIC" id="fig|755172.3.peg.405"/>
<protein>
    <submittedName>
        <fullName evidence="1">Uncharacterized protein</fullName>
    </submittedName>
</protein>
<evidence type="ECO:0000313" key="2">
    <source>
        <dbReference type="Proteomes" id="UP000070442"/>
    </source>
</evidence>
<dbReference type="Proteomes" id="UP000070442">
    <property type="component" value="Unassembled WGS sequence"/>
</dbReference>
<evidence type="ECO:0000313" key="1">
    <source>
        <dbReference type="EMBL" id="KXB67913.1"/>
    </source>
</evidence>
<comment type="caution">
    <text evidence="1">The sequence shown here is derived from an EMBL/GenBank/DDBJ whole genome shotgun (WGS) entry which is preliminary data.</text>
</comment>
<gene>
    <name evidence="1" type="ORF">HMPREF1863_00422</name>
</gene>
<name>A0A134AJK1_9FIRM</name>
<accession>A0A134AJK1</accession>
<dbReference type="AlphaFoldDB" id="A0A134AJK1"/>
<proteinExistence type="predicted"/>